<evidence type="ECO:0000256" key="8">
    <source>
        <dbReference type="HAMAP-Rule" id="MF_00972"/>
    </source>
</evidence>
<comment type="function">
    <text evidence="8">Catalyzes the deamination of adenosine to inosine at the wobble position 34 of tRNA(Arg2).</text>
</comment>
<dbReference type="OrthoDB" id="9802676at2"/>
<evidence type="ECO:0000256" key="7">
    <source>
        <dbReference type="ARBA" id="ARBA00048045"/>
    </source>
</evidence>
<feature type="domain" description="CMP/dCMP-type deaminase" evidence="9">
    <location>
        <begin position="10"/>
        <end position="120"/>
    </location>
</feature>
<keyword evidence="5 8" id="KW-0378">Hydrolase</keyword>
<dbReference type="Pfam" id="PF00383">
    <property type="entry name" value="dCMP_cyt_deam_1"/>
    <property type="match status" value="1"/>
</dbReference>
<evidence type="ECO:0000259" key="9">
    <source>
        <dbReference type="PROSITE" id="PS51747"/>
    </source>
</evidence>
<dbReference type="NCBIfam" id="NF008113">
    <property type="entry name" value="PRK10860.1"/>
    <property type="match status" value="1"/>
</dbReference>
<evidence type="ECO:0000313" key="10">
    <source>
        <dbReference type="EMBL" id="THB62319.1"/>
    </source>
</evidence>
<evidence type="ECO:0000256" key="5">
    <source>
        <dbReference type="ARBA" id="ARBA00022801"/>
    </source>
</evidence>
<accession>A0A4V3TVC2</accession>
<dbReference type="PROSITE" id="PS00903">
    <property type="entry name" value="CYT_DCMP_DEAMINASES_1"/>
    <property type="match status" value="1"/>
</dbReference>
<proteinExistence type="inferred from homology"/>
<feature type="binding site" evidence="8">
    <location>
        <position position="61"/>
    </location>
    <ligand>
        <name>Zn(2+)</name>
        <dbReference type="ChEBI" id="CHEBI:29105"/>
        <note>catalytic</note>
    </ligand>
</feature>
<evidence type="ECO:0000256" key="6">
    <source>
        <dbReference type="ARBA" id="ARBA00022833"/>
    </source>
</evidence>
<feature type="active site" description="Proton donor" evidence="8">
    <location>
        <position position="63"/>
    </location>
</feature>
<comment type="cofactor">
    <cofactor evidence="8">
        <name>Zn(2+)</name>
        <dbReference type="ChEBI" id="CHEBI:29105"/>
    </cofactor>
    <text evidence="8">Binds 1 zinc ion per subunit.</text>
</comment>
<dbReference type="PANTHER" id="PTHR11079">
    <property type="entry name" value="CYTOSINE DEAMINASE FAMILY MEMBER"/>
    <property type="match status" value="1"/>
</dbReference>
<dbReference type="FunFam" id="3.40.140.10:FF:000005">
    <property type="entry name" value="tRNA-specific adenosine deaminase"/>
    <property type="match status" value="1"/>
</dbReference>
<comment type="subunit">
    <text evidence="2 8">Homodimer.</text>
</comment>
<dbReference type="GO" id="GO:0008270">
    <property type="term" value="F:zinc ion binding"/>
    <property type="evidence" value="ECO:0007669"/>
    <property type="project" value="UniProtKB-UniRule"/>
</dbReference>
<dbReference type="RefSeq" id="WP_136135705.1">
    <property type="nucleotide sequence ID" value="NZ_SDGV01000001.1"/>
</dbReference>
<sequence length="171" mass="19588">MELVSQYSQEEKEYFMRQALLEAEKAQLLNEVPIGAVVVLDGEIIGRGYNVREFSQDATTHAEMIAIRNANRKTESWRLEEASLFVTLEPCPMCAGAIINSRVKDVYYGARDIKAGACESLYHLLEDNRLNHRCFVESGILEKECAMLLIGFFKKIREEKKRMKKKASFSE</sequence>
<evidence type="ECO:0000256" key="3">
    <source>
        <dbReference type="ARBA" id="ARBA00022694"/>
    </source>
</evidence>
<dbReference type="EMBL" id="SDGV01000001">
    <property type="protein sequence ID" value="THB62319.1"/>
    <property type="molecule type" value="Genomic_DNA"/>
</dbReference>
<evidence type="ECO:0000256" key="2">
    <source>
        <dbReference type="ARBA" id="ARBA00011738"/>
    </source>
</evidence>
<dbReference type="GO" id="GO:0052717">
    <property type="term" value="F:tRNA-specific adenosine-34 deaminase activity"/>
    <property type="evidence" value="ECO:0007669"/>
    <property type="project" value="UniProtKB-UniRule"/>
</dbReference>
<comment type="similarity">
    <text evidence="1">Belongs to the cytidine and deoxycytidylate deaminase family. ADAT2 subfamily.</text>
</comment>
<organism evidence="10 11">
    <name type="scientific">Vagococcus silagei</name>
    <dbReference type="NCBI Taxonomy" id="2508885"/>
    <lineage>
        <taxon>Bacteria</taxon>
        <taxon>Bacillati</taxon>
        <taxon>Bacillota</taxon>
        <taxon>Bacilli</taxon>
        <taxon>Lactobacillales</taxon>
        <taxon>Enterococcaceae</taxon>
        <taxon>Vagococcus</taxon>
    </lineage>
</organism>
<feature type="binding site" evidence="8">
    <location>
        <position position="91"/>
    </location>
    <ligand>
        <name>Zn(2+)</name>
        <dbReference type="ChEBI" id="CHEBI:29105"/>
        <note>catalytic</note>
    </ligand>
</feature>
<dbReference type="Gene3D" id="3.40.140.10">
    <property type="entry name" value="Cytidine Deaminase, domain 2"/>
    <property type="match status" value="1"/>
</dbReference>
<comment type="caution">
    <text evidence="10">The sequence shown here is derived from an EMBL/GenBank/DDBJ whole genome shotgun (WGS) entry which is preliminary data.</text>
</comment>
<name>A0A4V3TVC2_9ENTE</name>
<protein>
    <recommendedName>
        <fullName evidence="8">tRNA-specific adenosine deaminase</fullName>
        <ecNumber evidence="8">3.5.4.33</ecNumber>
    </recommendedName>
</protein>
<dbReference type="InterPro" id="IPR028883">
    <property type="entry name" value="tRNA_aden_deaminase"/>
</dbReference>
<dbReference type="HAMAP" id="MF_00972">
    <property type="entry name" value="tRNA_aden_deaminase"/>
    <property type="match status" value="1"/>
</dbReference>
<dbReference type="SUPFAM" id="SSF53927">
    <property type="entry name" value="Cytidine deaminase-like"/>
    <property type="match status" value="1"/>
</dbReference>
<dbReference type="PANTHER" id="PTHR11079:SF202">
    <property type="entry name" value="TRNA-SPECIFIC ADENOSINE DEAMINASE"/>
    <property type="match status" value="1"/>
</dbReference>
<keyword evidence="3 8" id="KW-0819">tRNA processing</keyword>
<feature type="binding site" evidence="8">
    <location>
        <position position="94"/>
    </location>
    <ligand>
        <name>Zn(2+)</name>
        <dbReference type="ChEBI" id="CHEBI:29105"/>
        <note>catalytic</note>
    </ligand>
</feature>
<gene>
    <name evidence="8" type="primary">tadA</name>
    <name evidence="10" type="ORF">ESZ54_00460</name>
</gene>
<dbReference type="AlphaFoldDB" id="A0A4V3TVC2"/>
<keyword evidence="6 8" id="KW-0862">Zinc</keyword>
<reference evidence="10 11" key="1">
    <citation type="submission" date="2019-01" db="EMBL/GenBank/DDBJ databases">
        <title>Vagococcus silagei sp. nov. isolated from brewer's grain.</title>
        <authorList>
            <person name="Guu J.-R."/>
        </authorList>
    </citation>
    <scope>NUCLEOTIDE SEQUENCE [LARGE SCALE GENOMIC DNA]</scope>
    <source>
        <strain evidence="10 11">2B-2</strain>
    </source>
</reference>
<dbReference type="GO" id="GO:0002100">
    <property type="term" value="P:tRNA wobble adenosine to inosine editing"/>
    <property type="evidence" value="ECO:0007669"/>
    <property type="project" value="UniProtKB-UniRule"/>
</dbReference>
<dbReference type="EC" id="3.5.4.33" evidence="8"/>
<dbReference type="InterPro" id="IPR016193">
    <property type="entry name" value="Cytidine_deaminase-like"/>
</dbReference>
<evidence type="ECO:0000256" key="1">
    <source>
        <dbReference type="ARBA" id="ARBA00010669"/>
    </source>
</evidence>
<evidence type="ECO:0000256" key="4">
    <source>
        <dbReference type="ARBA" id="ARBA00022723"/>
    </source>
</evidence>
<dbReference type="InterPro" id="IPR002125">
    <property type="entry name" value="CMP_dCMP_dom"/>
</dbReference>
<comment type="catalytic activity">
    <reaction evidence="7 8">
        <text>adenosine(34) in tRNA + H2O + H(+) = inosine(34) in tRNA + NH4(+)</text>
        <dbReference type="Rhea" id="RHEA:43168"/>
        <dbReference type="Rhea" id="RHEA-COMP:10373"/>
        <dbReference type="Rhea" id="RHEA-COMP:10374"/>
        <dbReference type="ChEBI" id="CHEBI:15377"/>
        <dbReference type="ChEBI" id="CHEBI:15378"/>
        <dbReference type="ChEBI" id="CHEBI:28938"/>
        <dbReference type="ChEBI" id="CHEBI:74411"/>
        <dbReference type="ChEBI" id="CHEBI:82852"/>
        <dbReference type="EC" id="3.5.4.33"/>
    </reaction>
</comment>
<evidence type="ECO:0000313" key="11">
    <source>
        <dbReference type="Proteomes" id="UP000310506"/>
    </source>
</evidence>
<keyword evidence="4 8" id="KW-0479">Metal-binding</keyword>
<keyword evidence="11" id="KW-1185">Reference proteome</keyword>
<dbReference type="CDD" id="cd01285">
    <property type="entry name" value="nucleoside_deaminase"/>
    <property type="match status" value="1"/>
</dbReference>
<dbReference type="Proteomes" id="UP000310506">
    <property type="component" value="Unassembled WGS sequence"/>
</dbReference>
<dbReference type="PROSITE" id="PS51747">
    <property type="entry name" value="CYT_DCMP_DEAMINASES_2"/>
    <property type="match status" value="1"/>
</dbReference>
<dbReference type="InterPro" id="IPR016192">
    <property type="entry name" value="APOBEC/CMP_deaminase_Zn-bd"/>
</dbReference>